<dbReference type="GO" id="GO:0098609">
    <property type="term" value="P:cell-cell adhesion"/>
    <property type="evidence" value="ECO:0007669"/>
    <property type="project" value="TreeGrafter"/>
</dbReference>
<dbReference type="InterPro" id="IPR006026">
    <property type="entry name" value="Peptidase_Metallo"/>
</dbReference>
<dbReference type="SMART" id="SM00235">
    <property type="entry name" value="ZnMc"/>
    <property type="match status" value="1"/>
</dbReference>
<reference evidence="3" key="1">
    <citation type="journal article" date="2013" name="Ind. Biotechnol.">
        <title>Comparative genomics analysis of Trichoderma reesei strains.</title>
        <authorList>
            <person name="Koike H."/>
            <person name="Aerts A."/>
            <person name="LaButti K."/>
            <person name="Grigoriev I.V."/>
            <person name="Baker S.E."/>
        </authorList>
    </citation>
    <scope>NUCLEOTIDE SEQUENCE [LARGE SCALE GENOMIC DNA]</scope>
    <source>
        <strain evidence="3">ATCC 56765 / BCRC 32924 / NRRL 11460 / Rut C-30</strain>
    </source>
</reference>
<dbReference type="GO" id="GO:0098636">
    <property type="term" value="C:protein complex involved in cell adhesion"/>
    <property type="evidence" value="ECO:0007669"/>
    <property type="project" value="TreeGrafter"/>
</dbReference>
<gene>
    <name evidence="2" type="ORF">M419DRAFT_133342</name>
</gene>
<proteinExistence type="predicted"/>
<dbReference type="Gene3D" id="3.40.390.10">
    <property type="entry name" value="Collagenase (Catalytic Domain)"/>
    <property type="match status" value="1"/>
</dbReference>
<dbReference type="Pfam" id="PF01400">
    <property type="entry name" value="Astacin"/>
    <property type="match status" value="1"/>
</dbReference>
<evidence type="ECO:0000259" key="1">
    <source>
        <dbReference type="SMART" id="SM00235"/>
    </source>
</evidence>
<protein>
    <submittedName>
        <fullName evidence="2">Zincin</fullName>
    </submittedName>
</protein>
<name>A0A024RZU1_HYPJR</name>
<dbReference type="GO" id="GO:0006508">
    <property type="term" value="P:proteolysis"/>
    <property type="evidence" value="ECO:0007669"/>
    <property type="project" value="InterPro"/>
</dbReference>
<dbReference type="GO" id="GO:0046871">
    <property type="term" value="F:N-acetylgalactosamine binding"/>
    <property type="evidence" value="ECO:0007669"/>
    <property type="project" value="TreeGrafter"/>
</dbReference>
<dbReference type="OrthoDB" id="291007at2759"/>
<dbReference type="GO" id="GO:0008270">
    <property type="term" value="F:zinc ion binding"/>
    <property type="evidence" value="ECO:0007669"/>
    <property type="project" value="InterPro"/>
</dbReference>
<evidence type="ECO:0000313" key="2">
    <source>
        <dbReference type="EMBL" id="ETR98664.1"/>
    </source>
</evidence>
<feature type="domain" description="Peptidase metallopeptidase" evidence="1">
    <location>
        <begin position="51"/>
        <end position="200"/>
    </location>
</feature>
<dbReference type="InterPro" id="IPR037221">
    <property type="entry name" value="H-type_lectin_dom_sf"/>
</dbReference>
<dbReference type="GO" id="GO:0030247">
    <property type="term" value="F:polysaccharide binding"/>
    <property type="evidence" value="ECO:0007669"/>
    <property type="project" value="TreeGrafter"/>
</dbReference>
<accession>A0A024RZU1</accession>
<dbReference type="PANTHER" id="PTHR46938">
    <property type="entry name" value="DISCOIDIN-1 SUBUNIT A-RELATED-RELATED"/>
    <property type="match status" value="1"/>
</dbReference>
<dbReference type="GO" id="GO:0009986">
    <property type="term" value="C:cell surface"/>
    <property type="evidence" value="ECO:0007669"/>
    <property type="project" value="TreeGrafter"/>
</dbReference>
<dbReference type="SUPFAM" id="SSF141086">
    <property type="entry name" value="Agglutinin HPA-like"/>
    <property type="match status" value="2"/>
</dbReference>
<dbReference type="SUPFAM" id="SSF55486">
    <property type="entry name" value="Metalloproteases ('zincins'), catalytic domain"/>
    <property type="match status" value="1"/>
</dbReference>
<evidence type="ECO:0000313" key="3">
    <source>
        <dbReference type="Proteomes" id="UP000024376"/>
    </source>
</evidence>
<dbReference type="AlphaFoldDB" id="A0A024RZU1"/>
<dbReference type="Pfam" id="PF09458">
    <property type="entry name" value="H_lectin"/>
    <property type="match status" value="1"/>
</dbReference>
<dbReference type="GO" id="GO:0004222">
    <property type="term" value="F:metalloendopeptidase activity"/>
    <property type="evidence" value="ECO:0007669"/>
    <property type="project" value="InterPro"/>
</dbReference>
<organism evidence="2 3">
    <name type="scientific">Hypocrea jecorina (strain ATCC 56765 / BCRC 32924 / NRRL 11460 / Rut C-30)</name>
    <name type="common">Trichoderma reesei</name>
    <dbReference type="NCBI Taxonomy" id="1344414"/>
    <lineage>
        <taxon>Eukaryota</taxon>
        <taxon>Fungi</taxon>
        <taxon>Dikarya</taxon>
        <taxon>Ascomycota</taxon>
        <taxon>Pezizomycotina</taxon>
        <taxon>Sordariomycetes</taxon>
        <taxon>Hypocreomycetidae</taxon>
        <taxon>Hypocreales</taxon>
        <taxon>Hypocreaceae</taxon>
        <taxon>Trichoderma</taxon>
    </lineage>
</organism>
<dbReference type="InterPro" id="IPR052487">
    <property type="entry name" value="Galactose-binding_lectin"/>
</dbReference>
<dbReference type="EMBL" id="KI911161">
    <property type="protein sequence ID" value="ETR98664.1"/>
    <property type="molecule type" value="Genomic_DNA"/>
</dbReference>
<dbReference type="GO" id="GO:0070492">
    <property type="term" value="F:oligosaccharide binding"/>
    <property type="evidence" value="ECO:0007669"/>
    <property type="project" value="TreeGrafter"/>
</dbReference>
<dbReference type="InterPro" id="IPR001506">
    <property type="entry name" value="Peptidase_M12A"/>
</dbReference>
<dbReference type="Gene3D" id="2.60.40.2080">
    <property type="match status" value="3"/>
</dbReference>
<dbReference type="KEGG" id="trr:M419DRAFT_133342"/>
<dbReference type="Proteomes" id="UP000024376">
    <property type="component" value="Unassembled WGS sequence"/>
</dbReference>
<dbReference type="HOGENOM" id="CLU_499655_0_0_1"/>
<dbReference type="InterPro" id="IPR024079">
    <property type="entry name" value="MetalloPept_cat_dom_sf"/>
</dbReference>
<sequence>MPAETKMDDFVMASCWPMPSTDLSDLPPSNLTKNEGDAEDDSAVTSLAVSKEWFWPVGAWLHVRFMNKEPNPRYEKMVKDAAKIWEKYANIHFVFDNAENAEIRILFDSKLKGGQSFIGRHRRDETPKEESTMVLGLTLDDGLFRRTALHELGHALGCIHEHSSPAAEIEWNKEEVIKWYATQKLSASWVENNIFKHYQKSPSIQTSTFDNRSIMIYRICPGWAQNVPYIDWPNELSDRDKMLIQRIYRSNKRTTEFGIFDTQEKGGKKKPQLHHVKSVPLQNPDDKALDITLGLTKFDLECNDGIQDVQLKAYADAIETTSFNLNLSSVESGRLYAAAAISLASEQHNSSIQTGCYTTSREDTQDGVEYVTPIKFKDAFNTVPEVVVWLKGFHFKSGECFNLHATADNITSTGFKLHVETWDNAALESAEVSWIAYEKDPPGIRSGKIEFHNFKERDADANPHHIKEKYRAKQIQLDEWRPQSVYAAVSKFEFEKGHNPRLEITTTLGRSSFEVEAVTWEDSRCQAVEVSYLAVCI</sequence>
<dbReference type="InterPro" id="IPR019019">
    <property type="entry name" value="H-type_lectin_domain"/>
</dbReference>